<dbReference type="VEuPathDB" id="FungiDB:FMAN_05485"/>
<dbReference type="EMBL" id="FCQH01000002">
    <property type="protein sequence ID" value="CVK87566.1"/>
    <property type="molecule type" value="Genomic_DNA"/>
</dbReference>
<gene>
    <name evidence="2" type="ORF">FMAN_05485</name>
</gene>
<keyword evidence="3" id="KW-1185">Reference proteome</keyword>
<protein>
    <submittedName>
        <fullName evidence="2">Uncharacterized protein</fullName>
    </submittedName>
</protein>
<dbReference type="AlphaFoldDB" id="A0A1L7SYH4"/>
<dbReference type="Proteomes" id="UP000184255">
    <property type="component" value="Unassembled WGS sequence"/>
</dbReference>
<reference evidence="3" key="1">
    <citation type="journal article" date="2016" name="Genome Biol. Evol.">
        <title>Comparative 'omics' of the Fusarium fujikuroi species complex highlights differences in genetic potential and metabolite synthesis.</title>
        <authorList>
            <person name="Niehaus E.-M."/>
            <person name="Muensterkoetter M."/>
            <person name="Proctor R.H."/>
            <person name="Brown D.W."/>
            <person name="Sharon A."/>
            <person name="Idan Y."/>
            <person name="Oren-Young L."/>
            <person name="Sieber C.M."/>
            <person name="Novak O."/>
            <person name="Pencik A."/>
            <person name="Tarkowska D."/>
            <person name="Hromadova K."/>
            <person name="Freeman S."/>
            <person name="Maymon M."/>
            <person name="Elazar M."/>
            <person name="Youssef S.A."/>
            <person name="El-Shabrawy E.S.M."/>
            <person name="Shalaby A.B.A."/>
            <person name="Houterman P."/>
            <person name="Brock N.L."/>
            <person name="Burkhardt I."/>
            <person name="Tsavkelova E.A."/>
            <person name="Dickschat J.S."/>
            <person name="Galuszka P."/>
            <person name="Gueldener U."/>
            <person name="Tudzynski B."/>
        </authorList>
    </citation>
    <scope>NUCLEOTIDE SEQUENCE [LARGE SCALE GENOMIC DNA]</scope>
    <source>
        <strain evidence="3">MRC7560</strain>
    </source>
</reference>
<feature type="compositionally biased region" description="Basic and acidic residues" evidence="1">
    <location>
        <begin position="80"/>
        <end position="89"/>
    </location>
</feature>
<feature type="compositionally biased region" description="Basic and acidic residues" evidence="1">
    <location>
        <begin position="114"/>
        <end position="124"/>
    </location>
</feature>
<dbReference type="GeneID" id="65084751"/>
<feature type="compositionally biased region" description="Basic residues" evidence="1">
    <location>
        <begin position="1"/>
        <end position="27"/>
    </location>
</feature>
<feature type="region of interest" description="Disordered" evidence="1">
    <location>
        <begin position="58"/>
        <end position="130"/>
    </location>
</feature>
<evidence type="ECO:0000256" key="1">
    <source>
        <dbReference type="SAM" id="MobiDB-lite"/>
    </source>
</evidence>
<evidence type="ECO:0000313" key="3">
    <source>
        <dbReference type="Proteomes" id="UP000184255"/>
    </source>
</evidence>
<comment type="caution">
    <text evidence="2">The sequence shown here is derived from an EMBL/GenBank/DDBJ whole genome shotgun (WGS) entry which is preliminary data.</text>
</comment>
<sequence length="130" mass="15286">MSRTHKDRRSRRQRRHITTASNKHGHHLMKDDIEEALLMLRYNSHLHLLGQTADQSQRGLLPWDPKRWDPNSDSPTNGYHTDDEDRISVNEDEDTTTLEPPTPENNDTQLSDQSSKRRLLEDKPRRRATI</sequence>
<evidence type="ECO:0000313" key="2">
    <source>
        <dbReference type="EMBL" id="CVK87566.1"/>
    </source>
</evidence>
<name>A0A1L7SYH4_FUSMA</name>
<dbReference type="RefSeq" id="XP_041678773.1">
    <property type="nucleotide sequence ID" value="XM_041827851.1"/>
</dbReference>
<feature type="region of interest" description="Disordered" evidence="1">
    <location>
        <begin position="1"/>
        <end position="29"/>
    </location>
</feature>
<organism evidence="2 3">
    <name type="scientific">Fusarium mangiferae</name>
    <name type="common">Mango malformation disease fungus</name>
    <dbReference type="NCBI Taxonomy" id="192010"/>
    <lineage>
        <taxon>Eukaryota</taxon>
        <taxon>Fungi</taxon>
        <taxon>Dikarya</taxon>
        <taxon>Ascomycota</taxon>
        <taxon>Pezizomycotina</taxon>
        <taxon>Sordariomycetes</taxon>
        <taxon>Hypocreomycetidae</taxon>
        <taxon>Hypocreales</taxon>
        <taxon>Nectriaceae</taxon>
        <taxon>Fusarium</taxon>
        <taxon>Fusarium fujikuroi species complex</taxon>
    </lineage>
</organism>
<proteinExistence type="predicted"/>
<accession>A0A1L7SYH4</accession>